<dbReference type="Proteomes" id="UP000483004">
    <property type="component" value="Unassembled WGS sequence"/>
</dbReference>
<accession>A0A6L3VLQ5</accession>
<dbReference type="OrthoDB" id="9779865at2"/>
<feature type="non-terminal residue" evidence="4">
    <location>
        <position position="1"/>
    </location>
</feature>
<reference evidence="4 5" key="1">
    <citation type="submission" date="2019-09" db="EMBL/GenBank/DDBJ databases">
        <title>Actinomadura physcomitrii sp. nov., a novel actinomycete isolated from moss [Physcomitrium sphaericum (Ludw) Fuernr].</title>
        <authorList>
            <person name="Liu C."/>
            <person name="Zhuang X."/>
        </authorList>
    </citation>
    <scope>NUCLEOTIDE SEQUENCE [LARGE SCALE GENOMIC DNA]</scope>
    <source>
        <strain evidence="4 5">CYP1-1B</strain>
    </source>
</reference>
<feature type="region of interest" description="Disordered" evidence="1">
    <location>
        <begin position="1"/>
        <end position="32"/>
    </location>
</feature>
<evidence type="ECO:0000256" key="2">
    <source>
        <dbReference type="SAM" id="Phobius"/>
    </source>
</evidence>
<dbReference type="InterPro" id="IPR022603">
    <property type="entry name" value="DUF3152"/>
</dbReference>
<dbReference type="RefSeq" id="WP_151546528.1">
    <property type="nucleotide sequence ID" value="NZ_WBMR01000288.1"/>
</dbReference>
<evidence type="ECO:0000313" key="5">
    <source>
        <dbReference type="Proteomes" id="UP000483004"/>
    </source>
</evidence>
<gene>
    <name evidence="4" type="ORF">F9B16_45670</name>
</gene>
<dbReference type="SUPFAM" id="SSF55486">
    <property type="entry name" value="Metalloproteases ('zincins'), catalytic domain"/>
    <property type="match status" value="1"/>
</dbReference>
<feature type="domain" description="DUF3152" evidence="3">
    <location>
        <begin position="119"/>
        <end position="282"/>
    </location>
</feature>
<protein>
    <submittedName>
        <fullName evidence="4">DUF3152 domain-containing protein</fullName>
    </submittedName>
</protein>
<keyword evidence="2" id="KW-0472">Membrane</keyword>
<keyword evidence="5" id="KW-1185">Reference proteome</keyword>
<evidence type="ECO:0000313" key="4">
    <source>
        <dbReference type="EMBL" id="KAB2361798.1"/>
    </source>
</evidence>
<dbReference type="Pfam" id="PF11350">
    <property type="entry name" value="DUF3152"/>
    <property type="match status" value="1"/>
</dbReference>
<keyword evidence="2" id="KW-0812">Transmembrane</keyword>
<dbReference type="EMBL" id="WBMR01000288">
    <property type="protein sequence ID" value="KAB2361798.1"/>
    <property type="molecule type" value="Genomic_DNA"/>
</dbReference>
<feature type="transmembrane region" description="Helical" evidence="2">
    <location>
        <begin position="51"/>
        <end position="74"/>
    </location>
</feature>
<evidence type="ECO:0000256" key="1">
    <source>
        <dbReference type="SAM" id="MobiDB-lite"/>
    </source>
</evidence>
<organism evidence="4 5">
    <name type="scientific">Actinomadura montaniterrae</name>
    <dbReference type="NCBI Taxonomy" id="1803903"/>
    <lineage>
        <taxon>Bacteria</taxon>
        <taxon>Bacillati</taxon>
        <taxon>Actinomycetota</taxon>
        <taxon>Actinomycetes</taxon>
        <taxon>Streptosporangiales</taxon>
        <taxon>Thermomonosporaceae</taxon>
        <taxon>Actinomadura</taxon>
    </lineage>
</organism>
<name>A0A6L3VLQ5_9ACTN</name>
<keyword evidence="2" id="KW-1133">Transmembrane helix</keyword>
<sequence length="307" mass="32725">PPPMPPAGPAGRGGRGGRRGGGPRRPVSGDWLGDDLEREFEGARRTRLRGVIVGVTALVLVAVAGLGAMAYLSFGGGTKHAAVPPPARETGTGQDGGARVESEPSDAPIVTPTRSLYIPAKGTGKFLLPASGSRVFGHGKVMRYMVQVEGGLRQDPTKFARSVDKILADKRGWTASGKWAFQRVNSGQYDFVVQLASPKTVDKICGSYGMTTNGTVNCSGGKQVVVNLRRWLLLTKYYRGHPDAYHALTINHEVGHRLGFGHMTCPGRGRLAPVMMQQIYGLKGCRANPWPFDAHGRFLTGPAVAGK</sequence>
<feature type="region of interest" description="Disordered" evidence="1">
    <location>
        <begin position="81"/>
        <end position="108"/>
    </location>
</feature>
<comment type="caution">
    <text evidence="4">The sequence shown here is derived from an EMBL/GenBank/DDBJ whole genome shotgun (WGS) entry which is preliminary data.</text>
</comment>
<proteinExistence type="predicted"/>
<evidence type="ECO:0000259" key="3">
    <source>
        <dbReference type="Pfam" id="PF11350"/>
    </source>
</evidence>
<dbReference type="AlphaFoldDB" id="A0A6L3VLQ5"/>